<evidence type="ECO:0000313" key="5">
    <source>
        <dbReference type="Proteomes" id="UP001357485"/>
    </source>
</evidence>
<name>A0ABR0M6I9_9PEZI</name>
<accession>A0ABR0M6I9</accession>
<gene>
    <name evidence="4" type="ORF">LTR16_003838</name>
</gene>
<evidence type="ECO:0000256" key="1">
    <source>
        <dbReference type="ARBA" id="ARBA00022603"/>
    </source>
</evidence>
<evidence type="ECO:0000259" key="3">
    <source>
        <dbReference type="Pfam" id="PF10017"/>
    </source>
</evidence>
<organism evidence="4 5">
    <name type="scientific">Cryomyces antarcticus</name>
    <dbReference type="NCBI Taxonomy" id="329879"/>
    <lineage>
        <taxon>Eukaryota</taxon>
        <taxon>Fungi</taxon>
        <taxon>Dikarya</taxon>
        <taxon>Ascomycota</taxon>
        <taxon>Pezizomycotina</taxon>
        <taxon>Dothideomycetes</taxon>
        <taxon>Dothideomycetes incertae sedis</taxon>
        <taxon>Cryomyces</taxon>
    </lineage>
</organism>
<dbReference type="PANTHER" id="PTHR43397:SF1">
    <property type="entry name" value="ERGOTHIONEINE BIOSYNTHESIS PROTEIN 1"/>
    <property type="match status" value="1"/>
</dbReference>
<dbReference type="EMBL" id="JAVRRA010000445">
    <property type="protein sequence ID" value="KAK5287341.1"/>
    <property type="molecule type" value="Genomic_DNA"/>
</dbReference>
<keyword evidence="5" id="KW-1185">Reference proteome</keyword>
<keyword evidence="1" id="KW-0489">Methyltransferase</keyword>
<reference evidence="4 5" key="1">
    <citation type="submission" date="2023-08" db="EMBL/GenBank/DDBJ databases">
        <title>Black Yeasts Isolated from many extreme environments.</title>
        <authorList>
            <person name="Coleine C."/>
            <person name="Stajich J.E."/>
            <person name="Selbmann L."/>
        </authorList>
    </citation>
    <scope>NUCLEOTIDE SEQUENCE [LARGE SCALE GENOMIC DNA]</scope>
    <source>
        <strain evidence="4 5">CCFEE 536</strain>
    </source>
</reference>
<proteinExistence type="predicted"/>
<protein>
    <recommendedName>
        <fullName evidence="3">Histidine-specific methyltransferase SAM-dependent domain-containing protein</fullName>
    </recommendedName>
</protein>
<dbReference type="Pfam" id="PF10017">
    <property type="entry name" value="Methyltransf_33"/>
    <property type="match status" value="1"/>
</dbReference>
<dbReference type="InterPro" id="IPR029063">
    <property type="entry name" value="SAM-dependent_MTases_sf"/>
</dbReference>
<comment type="caution">
    <text evidence="4">The sequence shown here is derived from an EMBL/GenBank/DDBJ whole genome shotgun (WGS) entry which is preliminary data.</text>
</comment>
<evidence type="ECO:0000313" key="4">
    <source>
        <dbReference type="EMBL" id="KAK5287341.1"/>
    </source>
</evidence>
<keyword evidence="2" id="KW-0808">Transferase</keyword>
<feature type="non-terminal residue" evidence="4">
    <location>
        <position position="163"/>
    </location>
</feature>
<dbReference type="InterPro" id="IPR051128">
    <property type="entry name" value="EgtD_Methyltrsf_superfamily"/>
</dbReference>
<dbReference type="Gene3D" id="3.40.50.150">
    <property type="entry name" value="Vaccinia Virus protein VP39"/>
    <property type="match status" value="1"/>
</dbReference>
<dbReference type="Proteomes" id="UP001357485">
    <property type="component" value="Unassembled WGS sequence"/>
</dbReference>
<sequence length="163" mass="18598">MQPRENTHEGCTERKPVVPRAKIIDIRREKDGLSIVDDIREGLRPEQGAEKRLPTLLLYDEAGLRLFERITYLEEYYLTNAEIEVLEIYADQIAQRIEAGSLVVELGSGNLRKVNILLQAINRAGKDVEYYALDLSLDELQRTLAEVPSDTYEHVKCFGLHGT</sequence>
<evidence type="ECO:0000256" key="2">
    <source>
        <dbReference type="ARBA" id="ARBA00022679"/>
    </source>
</evidence>
<feature type="domain" description="Histidine-specific methyltransferase SAM-dependent" evidence="3">
    <location>
        <begin position="37"/>
        <end position="163"/>
    </location>
</feature>
<dbReference type="InterPro" id="IPR019257">
    <property type="entry name" value="MeTrfase_dom"/>
</dbReference>
<dbReference type="PANTHER" id="PTHR43397">
    <property type="entry name" value="ERGOTHIONEINE BIOSYNTHESIS PROTEIN 1"/>
    <property type="match status" value="1"/>
</dbReference>